<evidence type="ECO:0000256" key="8">
    <source>
        <dbReference type="PROSITE-ProRule" id="PRU00276"/>
    </source>
</evidence>
<dbReference type="PROSITE" id="PS50214">
    <property type="entry name" value="DISINTEGRIN_2"/>
    <property type="match status" value="1"/>
</dbReference>
<feature type="active site" evidence="8">
    <location>
        <position position="294"/>
    </location>
</feature>
<keyword evidence="13" id="KW-0482">Metalloprotease</keyword>
<feature type="non-terminal residue" evidence="13">
    <location>
        <position position="1"/>
    </location>
</feature>
<keyword evidence="7" id="KW-0245">EGF-like domain</keyword>
<dbReference type="CDD" id="cd04269">
    <property type="entry name" value="ZnMc_adamalysin_II_like"/>
    <property type="match status" value="1"/>
</dbReference>
<dbReference type="EMBL" id="BLXT01007646">
    <property type="protein sequence ID" value="GFO40891.1"/>
    <property type="molecule type" value="Genomic_DNA"/>
</dbReference>
<feature type="domain" description="Disintegrin" evidence="11">
    <location>
        <begin position="343"/>
        <end position="431"/>
    </location>
</feature>
<dbReference type="PROSITE" id="PS50026">
    <property type="entry name" value="EGF_3"/>
    <property type="match status" value="1"/>
</dbReference>
<keyword evidence="8" id="KW-0862">Zinc</keyword>
<dbReference type="InterPro" id="IPR001590">
    <property type="entry name" value="Peptidase_M12B"/>
</dbReference>
<dbReference type="InterPro" id="IPR001762">
    <property type="entry name" value="Disintegrin_dom"/>
</dbReference>
<feature type="domain" description="Peptidase M12B" evidence="12">
    <location>
        <begin position="157"/>
        <end position="332"/>
    </location>
</feature>
<name>A0AAV4DAD2_9GAST</name>
<dbReference type="Pfam" id="PF08516">
    <property type="entry name" value="ADAM_CR"/>
    <property type="match status" value="1"/>
</dbReference>
<proteinExistence type="predicted"/>
<dbReference type="Proteomes" id="UP000735302">
    <property type="component" value="Unassembled WGS sequence"/>
</dbReference>
<dbReference type="Pfam" id="PF01421">
    <property type="entry name" value="Reprolysin"/>
    <property type="match status" value="1"/>
</dbReference>
<dbReference type="GO" id="GO:0006509">
    <property type="term" value="P:membrane protein ectodomain proteolysis"/>
    <property type="evidence" value="ECO:0007669"/>
    <property type="project" value="TreeGrafter"/>
</dbReference>
<dbReference type="PANTHER" id="PTHR11905:SF159">
    <property type="entry name" value="ADAM METALLOPROTEASE"/>
    <property type="match status" value="1"/>
</dbReference>
<evidence type="ECO:0000256" key="5">
    <source>
        <dbReference type="ARBA" id="ARBA00023157"/>
    </source>
</evidence>
<dbReference type="SUPFAM" id="SSF57552">
    <property type="entry name" value="Blood coagulation inhibitor (disintegrin)"/>
    <property type="match status" value="1"/>
</dbReference>
<protein>
    <submittedName>
        <fullName evidence="13">Disintegrin and metalloproteinase domain-containing protein</fullName>
    </submittedName>
</protein>
<organism evidence="13 14">
    <name type="scientific">Plakobranchus ocellatus</name>
    <dbReference type="NCBI Taxonomy" id="259542"/>
    <lineage>
        <taxon>Eukaryota</taxon>
        <taxon>Metazoa</taxon>
        <taxon>Spiralia</taxon>
        <taxon>Lophotrochozoa</taxon>
        <taxon>Mollusca</taxon>
        <taxon>Gastropoda</taxon>
        <taxon>Heterobranchia</taxon>
        <taxon>Euthyneura</taxon>
        <taxon>Panpulmonata</taxon>
        <taxon>Sacoglossa</taxon>
        <taxon>Placobranchoidea</taxon>
        <taxon>Plakobranchidae</taxon>
        <taxon>Plakobranchus</taxon>
    </lineage>
</organism>
<dbReference type="InterPro" id="IPR036436">
    <property type="entry name" value="Disintegrin_dom_sf"/>
</dbReference>
<dbReference type="FunFam" id="3.40.390.10:FF:000002">
    <property type="entry name" value="Disintegrin and metalloproteinase domain-containing protein 22"/>
    <property type="match status" value="1"/>
</dbReference>
<evidence type="ECO:0000256" key="2">
    <source>
        <dbReference type="ARBA" id="ARBA00022692"/>
    </source>
</evidence>
<evidence type="ECO:0000256" key="6">
    <source>
        <dbReference type="PROSITE-ProRule" id="PRU00068"/>
    </source>
</evidence>
<accession>A0AAV4DAD2</accession>
<evidence type="ECO:0000259" key="10">
    <source>
        <dbReference type="PROSITE" id="PS50026"/>
    </source>
</evidence>
<evidence type="ECO:0000259" key="11">
    <source>
        <dbReference type="PROSITE" id="PS50214"/>
    </source>
</evidence>
<dbReference type="GO" id="GO:0016020">
    <property type="term" value="C:membrane"/>
    <property type="evidence" value="ECO:0007669"/>
    <property type="project" value="UniProtKB-SubCell"/>
</dbReference>
<evidence type="ECO:0000259" key="12">
    <source>
        <dbReference type="PROSITE" id="PS50215"/>
    </source>
</evidence>
<keyword evidence="14" id="KW-1185">Reference proteome</keyword>
<keyword evidence="5 7" id="KW-1015">Disulfide bond</keyword>
<keyword evidence="8" id="KW-0479">Metal-binding</keyword>
<evidence type="ECO:0000313" key="14">
    <source>
        <dbReference type="Proteomes" id="UP000735302"/>
    </source>
</evidence>
<keyword evidence="13" id="KW-0645">Protease</keyword>
<dbReference type="Gene3D" id="3.40.390.10">
    <property type="entry name" value="Collagenase (Catalytic Domain)"/>
    <property type="match status" value="1"/>
</dbReference>
<feature type="disulfide bond" evidence="7">
    <location>
        <begin position="602"/>
        <end position="611"/>
    </location>
</feature>
<dbReference type="InterPro" id="IPR000742">
    <property type="entry name" value="EGF"/>
</dbReference>
<dbReference type="Gene3D" id="4.10.70.10">
    <property type="entry name" value="Disintegrin domain"/>
    <property type="match status" value="1"/>
</dbReference>
<feature type="compositionally biased region" description="Polar residues" evidence="9">
    <location>
        <begin position="799"/>
        <end position="812"/>
    </location>
</feature>
<comment type="subcellular location">
    <subcellularLocation>
        <location evidence="1">Membrane</location>
        <topology evidence="1">Single-pass membrane protein</topology>
    </subcellularLocation>
</comment>
<dbReference type="InterPro" id="IPR024079">
    <property type="entry name" value="MetalloPept_cat_dom_sf"/>
</dbReference>
<dbReference type="SMART" id="SM00608">
    <property type="entry name" value="ACR"/>
    <property type="match status" value="1"/>
</dbReference>
<dbReference type="InterPro" id="IPR006586">
    <property type="entry name" value="ADAM_Cys-rich"/>
</dbReference>
<keyword evidence="2" id="KW-0812">Transmembrane</keyword>
<sequence length="812" mass="90771">GSHFSNVTVRFSAFGKAFVLDLRLNRQLFSGAYVQKVFHTNDHSNKSGEASSPMWVPHSNVDHCYYHGHLRHHPGSDVAVSTCGGLRGYIIDRDNSYHLENVKGNVLRVYRGSDQRKLAFKCGTGHDPRLQEHQTILHRHRRSTKPRAPYDSNELTRYVELYLVSDYRTYERHGKNVSIVIQRSKDIANIVSSLYRQLNIYVALVGVEVWAGGDMVKVTSSADITMENFLRYRMKRINGVHHNDNAQLITGVFFDHGVVGKAIKGPICTHQFSGGVNMDYGGMVSLVATTVAHEMGHNFGMEHDNDTQCECKSDKCIMAATTEAFHLGMDYCLRNVPEYLYGGPVCGNGLKEDGEECDCGLPEDCTNQCCNPHTCQIHPLAQCATGKCCNLKTCQLKPATTLCREARGECDSPEFCNGTSEFCPNDVFFQDGTECMSGQSYCYKGHCTTHTNQCKLLWGESGRVSDPICFQQLNMKGNNDGSCGYNWTTDQYSRCHKEDVMCGLLHCVHLNEKLMFWRDNLAIDMRATFLTRGNSQYVCRSTMLDVGLDMPDPGFVPDGAKCEHNKICIKQKCVSLAKLKVKQCEHNCHGNGRCNSEGNCHCHKGYAPPLCDSPGFGGSVDSGPVSHDSDETAPVGTSLIWVAMIDGKERRVKENKELKSTLQRRECFMLYTLTHGVISGMTTSIKQNAIHVHAQFDKQDQESDKSIEKYDRVFYELAKHADFPDKEICMWGRCVLGIEDKELLSKLQLEATLTLGSVVTTTCQFEAVKLELQFQRGSTAAAAERVYHNKHRSSHGGQHKNQILQTSSGGIE</sequence>
<dbReference type="GO" id="GO:0004222">
    <property type="term" value="F:metalloendopeptidase activity"/>
    <property type="evidence" value="ECO:0007669"/>
    <property type="project" value="InterPro"/>
</dbReference>
<evidence type="ECO:0000256" key="9">
    <source>
        <dbReference type="SAM" id="MobiDB-lite"/>
    </source>
</evidence>
<dbReference type="InterPro" id="IPR034027">
    <property type="entry name" value="Reprolysin_adamalysin"/>
</dbReference>
<dbReference type="SMART" id="SM00050">
    <property type="entry name" value="DISIN"/>
    <property type="match status" value="1"/>
</dbReference>
<dbReference type="PROSITE" id="PS01186">
    <property type="entry name" value="EGF_2"/>
    <property type="match status" value="1"/>
</dbReference>
<dbReference type="PANTHER" id="PTHR11905">
    <property type="entry name" value="ADAM A DISINTEGRIN AND METALLOPROTEASE DOMAIN"/>
    <property type="match status" value="1"/>
</dbReference>
<evidence type="ECO:0000313" key="13">
    <source>
        <dbReference type="EMBL" id="GFO40891.1"/>
    </source>
</evidence>
<dbReference type="SUPFAM" id="SSF55486">
    <property type="entry name" value="Metalloproteases ('zincins'), catalytic domain"/>
    <property type="match status" value="1"/>
</dbReference>
<feature type="disulfide bond" evidence="6">
    <location>
        <begin position="403"/>
        <end position="423"/>
    </location>
</feature>
<keyword evidence="13" id="KW-0378">Hydrolase</keyword>
<feature type="disulfide bond" evidence="7">
    <location>
        <begin position="584"/>
        <end position="594"/>
    </location>
</feature>
<feature type="domain" description="EGF-like" evidence="10">
    <location>
        <begin position="580"/>
        <end position="612"/>
    </location>
</feature>
<dbReference type="AlphaFoldDB" id="A0AAV4DAD2"/>
<feature type="binding site" evidence="8">
    <location>
        <position position="303"/>
    </location>
    <ligand>
        <name>Zn(2+)</name>
        <dbReference type="ChEBI" id="CHEBI:29105"/>
        <note>catalytic</note>
    </ligand>
</feature>
<evidence type="ECO:0000256" key="7">
    <source>
        <dbReference type="PROSITE-ProRule" id="PRU00076"/>
    </source>
</evidence>
<dbReference type="GO" id="GO:0046872">
    <property type="term" value="F:metal ion binding"/>
    <property type="evidence" value="ECO:0007669"/>
    <property type="project" value="UniProtKB-KW"/>
</dbReference>
<evidence type="ECO:0000256" key="4">
    <source>
        <dbReference type="ARBA" id="ARBA00023136"/>
    </source>
</evidence>
<feature type="compositionally biased region" description="Basic residues" evidence="9">
    <location>
        <begin position="788"/>
        <end position="798"/>
    </location>
</feature>
<comment type="caution">
    <text evidence="7">Lacks conserved residue(s) required for the propagation of feature annotation.</text>
</comment>
<reference evidence="13 14" key="1">
    <citation type="journal article" date="2021" name="Elife">
        <title>Chloroplast acquisition without the gene transfer in kleptoplastic sea slugs, Plakobranchus ocellatus.</title>
        <authorList>
            <person name="Maeda T."/>
            <person name="Takahashi S."/>
            <person name="Yoshida T."/>
            <person name="Shimamura S."/>
            <person name="Takaki Y."/>
            <person name="Nagai Y."/>
            <person name="Toyoda A."/>
            <person name="Suzuki Y."/>
            <person name="Arimoto A."/>
            <person name="Ishii H."/>
            <person name="Satoh N."/>
            <person name="Nishiyama T."/>
            <person name="Hasebe M."/>
            <person name="Maruyama T."/>
            <person name="Minagawa J."/>
            <person name="Obokata J."/>
            <person name="Shigenobu S."/>
        </authorList>
    </citation>
    <scope>NUCLEOTIDE SEQUENCE [LARGE SCALE GENOMIC DNA]</scope>
</reference>
<dbReference type="PROSITE" id="PS50215">
    <property type="entry name" value="ADAM_MEPRO"/>
    <property type="match status" value="1"/>
</dbReference>
<feature type="binding site" evidence="8">
    <location>
        <position position="297"/>
    </location>
    <ligand>
        <name>Zn(2+)</name>
        <dbReference type="ChEBI" id="CHEBI:29105"/>
        <note>catalytic</note>
    </ligand>
</feature>
<feature type="binding site" evidence="8">
    <location>
        <position position="293"/>
    </location>
    <ligand>
        <name>Zn(2+)</name>
        <dbReference type="ChEBI" id="CHEBI:29105"/>
        <note>catalytic</note>
    </ligand>
</feature>
<keyword evidence="4" id="KW-0472">Membrane</keyword>
<dbReference type="FunFam" id="4.10.70.10:FF:000001">
    <property type="entry name" value="Disintegrin and metalloproteinase domain-containing protein 22"/>
    <property type="match status" value="1"/>
</dbReference>
<dbReference type="InterPro" id="IPR002870">
    <property type="entry name" value="Peptidase_M12B_N"/>
</dbReference>
<feature type="disulfide bond" evidence="8">
    <location>
        <begin position="311"/>
        <end position="316"/>
    </location>
</feature>
<dbReference type="Pfam" id="PF00200">
    <property type="entry name" value="Disintegrin"/>
    <property type="match status" value="1"/>
</dbReference>
<comment type="caution">
    <text evidence="13">The sequence shown here is derived from an EMBL/GenBank/DDBJ whole genome shotgun (WGS) entry which is preliminary data.</text>
</comment>
<dbReference type="Pfam" id="PF01562">
    <property type="entry name" value="Pep_M12B_propep"/>
    <property type="match status" value="1"/>
</dbReference>
<gene>
    <name evidence="13" type="ORF">PoB_006739600</name>
</gene>
<evidence type="ECO:0000256" key="3">
    <source>
        <dbReference type="ARBA" id="ARBA00022989"/>
    </source>
</evidence>
<evidence type="ECO:0000256" key="1">
    <source>
        <dbReference type="ARBA" id="ARBA00004167"/>
    </source>
</evidence>
<keyword evidence="3" id="KW-1133">Transmembrane helix</keyword>
<feature type="region of interest" description="Disordered" evidence="9">
    <location>
        <begin position="787"/>
        <end position="812"/>
    </location>
</feature>